<reference evidence="2 3" key="1">
    <citation type="submission" date="2014-10" db="EMBL/GenBank/DDBJ databases">
        <title>Draft genome of the hookworm Ancylostoma caninum.</title>
        <authorList>
            <person name="Mitreva M."/>
        </authorList>
    </citation>
    <scope>NUCLEOTIDE SEQUENCE [LARGE SCALE GENOMIC DNA]</scope>
    <source>
        <strain evidence="2 3">Baltimore</strain>
    </source>
</reference>
<keyword evidence="1" id="KW-0812">Transmembrane</keyword>
<evidence type="ECO:0000313" key="3">
    <source>
        <dbReference type="Proteomes" id="UP000252519"/>
    </source>
</evidence>
<dbReference type="Proteomes" id="UP000252519">
    <property type="component" value="Unassembled WGS sequence"/>
</dbReference>
<evidence type="ECO:0000313" key="2">
    <source>
        <dbReference type="EMBL" id="RCN48983.1"/>
    </source>
</evidence>
<gene>
    <name evidence="2" type="ORF">ANCCAN_04965</name>
</gene>
<feature type="transmembrane region" description="Helical" evidence="1">
    <location>
        <begin position="9"/>
        <end position="30"/>
    </location>
</feature>
<dbReference type="AlphaFoldDB" id="A0A368GX99"/>
<protein>
    <submittedName>
        <fullName evidence="2">Uncharacterized protein</fullName>
    </submittedName>
</protein>
<evidence type="ECO:0000256" key="1">
    <source>
        <dbReference type="SAM" id="Phobius"/>
    </source>
</evidence>
<keyword evidence="3" id="KW-1185">Reference proteome</keyword>
<keyword evidence="1" id="KW-0472">Membrane</keyword>
<proteinExistence type="predicted"/>
<dbReference type="EMBL" id="JOJR01000040">
    <property type="protein sequence ID" value="RCN48983.1"/>
    <property type="molecule type" value="Genomic_DNA"/>
</dbReference>
<dbReference type="OrthoDB" id="5874421at2759"/>
<organism evidence="2 3">
    <name type="scientific">Ancylostoma caninum</name>
    <name type="common">Dog hookworm</name>
    <dbReference type="NCBI Taxonomy" id="29170"/>
    <lineage>
        <taxon>Eukaryota</taxon>
        <taxon>Metazoa</taxon>
        <taxon>Ecdysozoa</taxon>
        <taxon>Nematoda</taxon>
        <taxon>Chromadorea</taxon>
        <taxon>Rhabditida</taxon>
        <taxon>Rhabditina</taxon>
        <taxon>Rhabditomorpha</taxon>
        <taxon>Strongyloidea</taxon>
        <taxon>Ancylostomatidae</taxon>
        <taxon>Ancylostomatinae</taxon>
        <taxon>Ancylostoma</taxon>
    </lineage>
</organism>
<name>A0A368GX99_ANCCA</name>
<keyword evidence="1" id="KW-1133">Transmembrane helix</keyword>
<sequence>MLTTINSELIVIPTFLLCIIFYFRTLYYIYSQCEITRLAYSNNCFLAGLDYSRKIRAIETIIPYSVVW</sequence>
<comment type="caution">
    <text evidence="2">The sequence shown here is derived from an EMBL/GenBank/DDBJ whole genome shotgun (WGS) entry which is preliminary data.</text>
</comment>
<accession>A0A368GX99</accession>